<evidence type="ECO:0000256" key="1">
    <source>
        <dbReference type="SAM" id="Phobius"/>
    </source>
</evidence>
<keyword evidence="1" id="KW-0472">Membrane</keyword>
<reference evidence="3 4" key="1">
    <citation type="journal article" date="2024" name="Chem. Sci.">
        <title>Discovery of a lagriamide polyketide by integrated genome mining, isotopic labeling, and untargeted metabolomics.</title>
        <authorList>
            <person name="Fergusson C.H."/>
            <person name="Saulog J."/>
            <person name="Paulo B.S."/>
            <person name="Wilson D.M."/>
            <person name="Liu D.Y."/>
            <person name="Morehouse N.J."/>
            <person name="Waterworth S."/>
            <person name="Barkei J."/>
            <person name="Gray C.A."/>
            <person name="Kwan J.C."/>
            <person name="Eustaquio A.S."/>
            <person name="Linington R.G."/>
        </authorList>
    </citation>
    <scope>NUCLEOTIDE SEQUENCE [LARGE SCALE GENOMIC DNA]</scope>
    <source>
        <strain evidence="3 4">RL17-338-BIF-B</strain>
    </source>
</reference>
<name>A0ABV1LUP6_9BURK</name>
<evidence type="ECO:0000313" key="3">
    <source>
        <dbReference type="EMBL" id="MEQ5843003.1"/>
    </source>
</evidence>
<keyword evidence="4" id="KW-1185">Reference proteome</keyword>
<feature type="domain" description="Zona occludens toxin N-terminal" evidence="2">
    <location>
        <begin position="3"/>
        <end position="169"/>
    </location>
</feature>
<dbReference type="EMBL" id="JAOALG010000002">
    <property type="protein sequence ID" value="MEQ5843003.1"/>
    <property type="molecule type" value="Genomic_DNA"/>
</dbReference>
<organism evidence="3 4">
    <name type="scientific">Paraburkholderia acidicola</name>
    <dbReference type="NCBI Taxonomy" id="1912599"/>
    <lineage>
        <taxon>Bacteria</taxon>
        <taxon>Pseudomonadati</taxon>
        <taxon>Pseudomonadota</taxon>
        <taxon>Betaproteobacteria</taxon>
        <taxon>Burkholderiales</taxon>
        <taxon>Burkholderiaceae</taxon>
        <taxon>Paraburkholderia</taxon>
    </lineage>
</organism>
<protein>
    <submittedName>
        <fullName evidence="3">Zonular occludens toxin domain-containing protein</fullName>
    </submittedName>
</protein>
<evidence type="ECO:0000259" key="2">
    <source>
        <dbReference type="Pfam" id="PF05707"/>
    </source>
</evidence>
<keyword evidence="1" id="KW-0812">Transmembrane</keyword>
<comment type="caution">
    <text evidence="3">The sequence shown here is derived from an EMBL/GenBank/DDBJ whole genome shotgun (WGS) entry which is preliminary data.</text>
</comment>
<feature type="transmembrane region" description="Helical" evidence="1">
    <location>
        <begin position="181"/>
        <end position="200"/>
    </location>
</feature>
<evidence type="ECO:0000313" key="4">
    <source>
        <dbReference type="Proteomes" id="UP001469089"/>
    </source>
</evidence>
<accession>A0ABV1LUP6</accession>
<dbReference type="Gene3D" id="3.40.50.300">
    <property type="entry name" value="P-loop containing nucleotide triphosphate hydrolases"/>
    <property type="match status" value="1"/>
</dbReference>
<dbReference type="InterPro" id="IPR027417">
    <property type="entry name" value="P-loop_NTPase"/>
</dbReference>
<dbReference type="SUPFAM" id="SSF52540">
    <property type="entry name" value="P-loop containing nucleoside triphosphate hydrolases"/>
    <property type="match status" value="1"/>
</dbReference>
<dbReference type="Pfam" id="PF05707">
    <property type="entry name" value="Zot"/>
    <property type="match status" value="1"/>
</dbReference>
<dbReference type="InterPro" id="IPR008900">
    <property type="entry name" value="Zot_N"/>
</dbReference>
<gene>
    <name evidence="3" type="ORF">N0A02_26465</name>
</gene>
<dbReference type="Proteomes" id="UP001469089">
    <property type="component" value="Unassembled WGS sequence"/>
</dbReference>
<keyword evidence="1" id="KW-1133">Transmembrane helix</keyword>
<dbReference type="RefSeq" id="WP_349544745.1">
    <property type="nucleotide sequence ID" value="NZ_JAOALG010000002.1"/>
</dbReference>
<proteinExistence type="predicted"/>
<sequence>MTITLITGVPGSGKSLYAVSSLRREVKAGRRLLVDGVKDLALDHVDVDEPWLRKWFDNVVPLDLIVVDEAQRVWPPTSVSVKPGEDIEKLHVHRHMGVDFILITQHPQRINKTVRDLVGRHVHVRKLFGLNRAMLYEWDHCHNIGSLKDAVKTMWKYPRDVFRLYTSAEVHTKPKAVIPKALFLIPVALAVVVAGAYYGIKSLNGGFGAGAHGGSASTAVSSAAAAHGAAAGAASGDWRVAGRYVSGGLAFVVLANGKGVLRLVDASGFKGDGLRTAGVVDGERVASWTGSIAGAAPAGGGGVGTLIGDRK</sequence>